<name>A0A7I7S058_9MYCO</name>
<dbReference type="Proteomes" id="UP000467428">
    <property type="component" value="Chromosome"/>
</dbReference>
<geneLocation type="plasmid" evidence="3">
    <name>pjcm18538 dna</name>
</geneLocation>
<dbReference type="Pfam" id="PF00929">
    <property type="entry name" value="RNase_T"/>
    <property type="match status" value="1"/>
</dbReference>
<dbReference type="GO" id="GO:0008408">
    <property type="term" value="F:3'-5' exonuclease activity"/>
    <property type="evidence" value="ECO:0007669"/>
    <property type="project" value="TreeGrafter"/>
</dbReference>
<dbReference type="InterPro" id="IPR036420">
    <property type="entry name" value="BRCT_dom_sf"/>
</dbReference>
<dbReference type="SUPFAM" id="SSF52113">
    <property type="entry name" value="BRCT domain"/>
    <property type="match status" value="1"/>
</dbReference>
<accession>A0A7I7S058</accession>
<dbReference type="InterPro" id="IPR013520">
    <property type="entry name" value="Ribonucl_H"/>
</dbReference>
<dbReference type="PANTHER" id="PTHR30231">
    <property type="entry name" value="DNA POLYMERASE III SUBUNIT EPSILON"/>
    <property type="match status" value="1"/>
</dbReference>
<dbReference type="InterPro" id="IPR036397">
    <property type="entry name" value="RNaseH_sf"/>
</dbReference>
<dbReference type="CDD" id="cd17748">
    <property type="entry name" value="BRCT_DNA_ligase_like"/>
    <property type="match status" value="1"/>
</dbReference>
<dbReference type="GO" id="GO:0005829">
    <property type="term" value="C:cytosol"/>
    <property type="evidence" value="ECO:0007669"/>
    <property type="project" value="TreeGrafter"/>
</dbReference>
<dbReference type="Gene3D" id="3.30.420.10">
    <property type="entry name" value="Ribonuclease H-like superfamily/Ribonuclease H"/>
    <property type="match status" value="1"/>
</dbReference>
<dbReference type="Gene3D" id="3.40.50.10190">
    <property type="entry name" value="BRCT domain"/>
    <property type="match status" value="1"/>
</dbReference>
<dbReference type="InterPro" id="IPR012337">
    <property type="entry name" value="RNaseH-like_sf"/>
</dbReference>
<gene>
    <name evidence="2" type="ORF">MARA_37520</name>
</gene>
<dbReference type="EMBL" id="AP022593">
    <property type="protein sequence ID" value="BBY50284.1"/>
    <property type="molecule type" value="Genomic_DNA"/>
</dbReference>
<reference evidence="2 3" key="1">
    <citation type="journal article" date="2019" name="Emerg. Microbes Infect.">
        <title>Comprehensive subspecies identification of 175 nontuberculous mycobacteria species based on 7547 genomic profiles.</title>
        <authorList>
            <person name="Matsumoto Y."/>
            <person name="Kinjo T."/>
            <person name="Motooka D."/>
            <person name="Nabeya D."/>
            <person name="Jung N."/>
            <person name="Uechi K."/>
            <person name="Horii T."/>
            <person name="Iida T."/>
            <person name="Fujita J."/>
            <person name="Nakamura S."/>
        </authorList>
    </citation>
    <scope>NUCLEOTIDE SEQUENCE [LARGE SCALE GENOMIC DNA]</scope>
    <source>
        <strain evidence="2 3">JCM 18538</strain>
    </source>
</reference>
<dbReference type="PANTHER" id="PTHR30231:SF42">
    <property type="entry name" value="EXONUCLEASE"/>
    <property type="match status" value="1"/>
</dbReference>
<evidence type="ECO:0000313" key="2">
    <source>
        <dbReference type="EMBL" id="BBY50284.1"/>
    </source>
</evidence>
<dbReference type="KEGG" id="marz:MARA_37520"/>
<protein>
    <submittedName>
        <fullName evidence="2">DNA polymerase III subunit epsilon</fullName>
    </submittedName>
</protein>
<dbReference type="SUPFAM" id="SSF53098">
    <property type="entry name" value="Ribonuclease H-like"/>
    <property type="match status" value="1"/>
</dbReference>
<proteinExistence type="predicted"/>
<organism evidence="2 3">
    <name type="scientific">Mycolicibacterium arabiense</name>
    <dbReference type="NCBI Taxonomy" id="1286181"/>
    <lineage>
        <taxon>Bacteria</taxon>
        <taxon>Bacillati</taxon>
        <taxon>Actinomycetota</taxon>
        <taxon>Actinomycetes</taxon>
        <taxon>Mycobacteriales</taxon>
        <taxon>Mycobacteriaceae</taxon>
        <taxon>Mycolicibacterium</taxon>
    </lineage>
</organism>
<evidence type="ECO:0000259" key="1">
    <source>
        <dbReference type="SMART" id="SM00479"/>
    </source>
</evidence>
<dbReference type="AlphaFoldDB" id="A0A7I7S058"/>
<dbReference type="SMART" id="SM00479">
    <property type="entry name" value="EXOIII"/>
    <property type="match status" value="1"/>
</dbReference>
<sequence>MQSVTEARFGRAQLLSRTRRSAVLSGFDFVSLDVETANYSRGSVCSIGYAVVRDGARVEQGQWLCRPPEEVGHFEGFNVRLHGITPAMVASQPRFEDRLGDLLDRVADLPVVAHNASFDVGAIRTACYLSDIEWPTFDYGCSLMWSRRLLNLINYSLPFVAGHLDVKLDAHHDAEADAVAAADVTLALAALHDVATIDELCSKALTRLGRLTAVDWRGCRTICDGGGGSPKAAPAEANQDADPHHPLFGQVMAFTGALASMKRQEAFDLVARLGAVGSKSVTKNTTLLVIGDGFAGTTPDEFWTGKALDACRWRAKGKPIQVLTEPEFLSYAAETESSGTRA</sequence>
<dbReference type="GO" id="GO:0003676">
    <property type="term" value="F:nucleic acid binding"/>
    <property type="evidence" value="ECO:0007669"/>
    <property type="project" value="InterPro"/>
</dbReference>
<keyword evidence="3" id="KW-1185">Reference proteome</keyword>
<evidence type="ECO:0000313" key="3">
    <source>
        <dbReference type="Proteomes" id="UP000467428"/>
    </source>
</evidence>
<feature type="domain" description="Exonuclease" evidence="1">
    <location>
        <begin position="28"/>
        <end position="194"/>
    </location>
</feature>